<reference evidence="1 2" key="1">
    <citation type="submission" date="2023-07" db="EMBL/GenBank/DDBJ databases">
        <title>Genomic Encyclopedia of Type Strains, Phase IV (KMG-IV): sequencing the most valuable type-strain genomes for metagenomic binning, comparative biology and taxonomic classification.</title>
        <authorList>
            <person name="Goeker M."/>
        </authorList>
    </citation>
    <scope>NUCLEOTIDE SEQUENCE [LARGE SCALE GENOMIC DNA]</scope>
    <source>
        <strain evidence="1 2">DSM 1112</strain>
    </source>
</reference>
<organism evidence="1 2">
    <name type="scientific">Pararhizobium capsulatum DSM 1112</name>
    <dbReference type="NCBI Taxonomy" id="1121113"/>
    <lineage>
        <taxon>Bacteria</taxon>
        <taxon>Pseudomonadati</taxon>
        <taxon>Pseudomonadota</taxon>
        <taxon>Alphaproteobacteria</taxon>
        <taxon>Hyphomicrobiales</taxon>
        <taxon>Rhizobiaceae</taxon>
        <taxon>Rhizobium/Agrobacterium group</taxon>
        <taxon>Pararhizobium</taxon>
    </lineage>
</organism>
<keyword evidence="2" id="KW-1185">Reference proteome</keyword>
<accession>A0ABU0BRI0</accession>
<dbReference type="EMBL" id="JAUSVF010000001">
    <property type="protein sequence ID" value="MDQ0319477.1"/>
    <property type="molecule type" value="Genomic_DNA"/>
</dbReference>
<protein>
    <submittedName>
        <fullName evidence="1">Uncharacterized protein</fullName>
    </submittedName>
</protein>
<dbReference type="Proteomes" id="UP001230207">
    <property type="component" value="Unassembled WGS sequence"/>
</dbReference>
<name>A0ABU0BRI0_9HYPH</name>
<evidence type="ECO:0000313" key="1">
    <source>
        <dbReference type="EMBL" id="MDQ0319477.1"/>
    </source>
</evidence>
<proteinExistence type="predicted"/>
<sequence length="36" mass="4394">MMKSIAIFQIRFPRFSSLFLRMSLSQNRYTLLRDIL</sequence>
<comment type="caution">
    <text evidence="1">The sequence shown here is derived from an EMBL/GenBank/DDBJ whole genome shotgun (WGS) entry which is preliminary data.</text>
</comment>
<gene>
    <name evidence="1" type="ORF">QO002_001615</name>
</gene>
<evidence type="ECO:0000313" key="2">
    <source>
        <dbReference type="Proteomes" id="UP001230207"/>
    </source>
</evidence>